<protein>
    <submittedName>
        <fullName evidence="8">Acyl-[acyl-carrier-protein] thioesterase</fullName>
    </submittedName>
</protein>
<organism evidence="8 9">
    <name type="scientific">Clostridium simiarum</name>
    <dbReference type="NCBI Taxonomy" id="2841506"/>
    <lineage>
        <taxon>Bacteria</taxon>
        <taxon>Bacillati</taxon>
        <taxon>Bacillota</taxon>
        <taxon>Clostridia</taxon>
        <taxon>Eubacteriales</taxon>
        <taxon>Clostridiaceae</taxon>
        <taxon>Clostridium</taxon>
    </lineage>
</organism>
<keyword evidence="5" id="KW-0275">Fatty acid biosynthesis</keyword>
<accession>A0ABS6F2Q4</accession>
<keyword evidence="9" id="KW-1185">Reference proteome</keyword>
<dbReference type="EMBL" id="JAHLQL010000005">
    <property type="protein sequence ID" value="MBU5592768.1"/>
    <property type="molecule type" value="Genomic_DNA"/>
</dbReference>
<evidence type="ECO:0000313" key="9">
    <source>
        <dbReference type="Proteomes" id="UP000736583"/>
    </source>
</evidence>
<evidence type="ECO:0000259" key="7">
    <source>
        <dbReference type="Pfam" id="PF20791"/>
    </source>
</evidence>
<dbReference type="InterPro" id="IPR045023">
    <property type="entry name" value="FATA/B"/>
</dbReference>
<dbReference type="PANTHER" id="PTHR31727:SF6">
    <property type="entry name" value="OLEOYL-ACYL CARRIER PROTEIN THIOESTERASE 1, CHLOROPLASTIC"/>
    <property type="match status" value="1"/>
</dbReference>
<proteinExistence type="predicted"/>
<gene>
    <name evidence="8" type="ORF">KQI89_13525</name>
</gene>
<evidence type="ECO:0000256" key="3">
    <source>
        <dbReference type="ARBA" id="ARBA00022832"/>
    </source>
</evidence>
<dbReference type="InterPro" id="IPR002864">
    <property type="entry name" value="Acyl-ACP_thioesterase_NHD"/>
</dbReference>
<evidence type="ECO:0000256" key="1">
    <source>
        <dbReference type="ARBA" id="ARBA00022516"/>
    </source>
</evidence>
<evidence type="ECO:0000256" key="2">
    <source>
        <dbReference type="ARBA" id="ARBA00022801"/>
    </source>
</evidence>
<name>A0ABS6F2Q4_9CLOT</name>
<dbReference type="Pfam" id="PF01643">
    <property type="entry name" value="Acyl-ACP_TE"/>
    <property type="match status" value="1"/>
</dbReference>
<keyword evidence="4" id="KW-0443">Lipid metabolism</keyword>
<evidence type="ECO:0000256" key="5">
    <source>
        <dbReference type="ARBA" id="ARBA00023160"/>
    </source>
</evidence>
<evidence type="ECO:0000256" key="4">
    <source>
        <dbReference type="ARBA" id="ARBA00023098"/>
    </source>
</evidence>
<feature type="domain" description="Acyl-ACP thioesterase-like C-terminal" evidence="7">
    <location>
        <begin position="150"/>
        <end position="248"/>
    </location>
</feature>
<reference evidence="8 9" key="1">
    <citation type="submission" date="2021-06" db="EMBL/GenBank/DDBJ databases">
        <authorList>
            <person name="Sun Q."/>
            <person name="Li D."/>
        </authorList>
    </citation>
    <scope>NUCLEOTIDE SEQUENCE [LARGE SCALE GENOMIC DNA]</scope>
    <source>
        <strain evidence="8 9">MSJ-4</strain>
    </source>
</reference>
<dbReference type="InterPro" id="IPR049427">
    <property type="entry name" value="Acyl-ACP_TE_C"/>
</dbReference>
<keyword evidence="1" id="KW-0444">Lipid biosynthesis</keyword>
<keyword evidence="3" id="KW-0276">Fatty acid metabolism</keyword>
<evidence type="ECO:0000259" key="6">
    <source>
        <dbReference type="Pfam" id="PF01643"/>
    </source>
</evidence>
<dbReference type="Pfam" id="PF20791">
    <property type="entry name" value="Acyl-ACP_TE_C"/>
    <property type="match status" value="1"/>
</dbReference>
<evidence type="ECO:0000313" key="8">
    <source>
        <dbReference type="EMBL" id="MBU5592768.1"/>
    </source>
</evidence>
<dbReference type="PANTHER" id="PTHR31727">
    <property type="entry name" value="OLEOYL-ACYL CARRIER PROTEIN THIOESTERASE 1, CHLOROPLASTIC"/>
    <property type="match status" value="1"/>
</dbReference>
<keyword evidence="2" id="KW-0378">Hydrolase</keyword>
<comment type="caution">
    <text evidence="8">The sequence shown here is derived from an EMBL/GenBank/DDBJ whole genome shotgun (WGS) entry which is preliminary data.</text>
</comment>
<dbReference type="RefSeq" id="WP_216457500.1">
    <property type="nucleotide sequence ID" value="NZ_JAHLQL010000005.1"/>
</dbReference>
<dbReference type="Proteomes" id="UP000736583">
    <property type="component" value="Unassembled WGS sequence"/>
</dbReference>
<sequence>MNDIFKKEYKINIFDVDSEHKCKFSSLVDFLWDVVISQSDYLGETKEGFVHNQCIWVLLKYDITIYEYPEFRDTITVDTKVLGTKKFYGYRQNIIKNSEGKVIGEVFSTAILIDFEKRRPMRISSNQSEIYGLNGELDEVPLLDDIPKIQKEDYIKDYPVRYSDIDSNGHVNNVKYMEMAADTLPRTILNEYKLFNIKVLFKKETTDGDTLHISSEVINDENNDITTIHNITSNNGNLLTKLQFIWKKK</sequence>
<feature type="domain" description="Acyl-ACP thioesterase N-terminal hotdog" evidence="6">
    <location>
        <begin position="3"/>
        <end position="129"/>
    </location>
</feature>